<dbReference type="EMBL" id="JAMDHA010000005">
    <property type="protein sequence ID" value="MDD1007183.1"/>
    <property type="molecule type" value="Genomic_DNA"/>
</dbReference>
<feature type="transmembrane region" description="Helical" evidence="1">
    <location>
        <begin position="12"/>
        <end position="30"/>
    </location>
</feature>
<gene>
    <name evidence="2" type="ORF">M5G27_06780</name>
</gene>
<protein>
    <submittedName>
        <fullName evidence="2">Uncharacterized protein</fullName>
    </submittedName>
</protein>
<proteinExistence type="predicted"/>
<feature type="transmembrane region" description="Helical" evidence="1">
    <location>
        <begin position="50"/>
        <end position="74"/>
    </location>
</feature>
<keyword evidence="1" id="KW-1133">Transmembrane helix</keyword>
<organism evidence="2 3">
    <name type="scientific">Pseudomonas shahriarae</name>
    <dbReference type="NCBI Taxonomy" id="2745512"/>
    <lineage>
        <taxon>Bacteria</taxon>
        <taxon>Pseudomonadati</taxon>
        <taxon>Pseudomonadota</taxon>
        <taxon>Gammaproteobacteria</taxon>
        <taxon>Pseudomonadales</taxon>
        <taxon>Pseudomonadaceae</taxon>
        <taxon>Pseudomonas</taxon>
    </lineage>
</organism>
<dbReference type="RefSeq" id="WP_273875623.1">
    <property type="nucleotide sequence ID" value="NZ_JAMDHA010000005.1"/>
</dbReference>
<reference evidence="2 3" key="1">
    <citation type="submission" date="2022-05" db="EMBL/GenBank/DDBJ databases">
        <title>Novel Pseudomonas spp. Isolated from a Rainbow Trout Aquaculture Facility.</title>
        <authorList>
            <person name="Testerman T."/>
            <person name="Graf J."/>
        </authorList>
    </citation>
    <scope>NUCLEOTIDE SEQUENCE [LARGE SCALE GENOMIC DNA]</scope>
    <source>
        <strain evidence="2 3">ID1042</strain>
    </source>
</reference>
<accession>A0A9X4BYZ3</accession>
<dbReference type="Proteomes" id="UP001148185">
    <property type="component" value="Unassembled WGS sequence"/>
</dbReference>
<keyword evidence="1" id="KW-0472">Membrane</keyword>
<dbReference type="AlphaFoldDB" id="A0A9X4BYZ3"/>
<sequence length="191" mass="21221">MNKLNSHRRRPGFGAAIIRPLAYACFFYFGVGDLFPTLMRRLGMLEASSILSGAGVAFAVFCAVWALLGGLRWVRTGRSWQIKALFSGFRVDPREDLRKIPALKGELSESKKVELLALTKISSGWGELEHELKVRGFRMVPHSRDLCLATLDSNIEVLCTMSSLGFGSSYESLCKRFGASPDHLVPLRRAI</sequence>
<keyword evidence="1" id="KW-0812">Transmembrane</keyword>
<keyword evidence="3" id="KW-1185">Reference proteome</keyword>
<comment type="caution">
    <text evidence="2">The sequence shown here is derived from an EMBL/GenBank/DDBJ whole genome shotgun (WGS) entry which is preliminary data.</text>
</comment>
<evidence type="ECO:0000256" key="1">
    <source>
        <dbReference type="SAM" id="Phobius"/>
    </source>
</evidence>
<evidence type="ECO:0000313" key="2">
    <source>
        <dbReference type="EMBL" id="MDD1007183.1"/>
    </source>
</evidence>
<name>A0A9X4BYZ3_9PSED</name>
<evidence type="ECO:0000313" key="3">
    <source>
        <dbReference type="Proteomes" id="UP001148185"/>
    </source>
</evidence>